<comment type="caution">
    <text evidence="10">The sequence shown here is derived from an EMBL/GenBank/DDBJ whole genome shotgun (WGS) entry which is preliminary data.</text>
</comment>
<name>A0A7I8VNA8_9ANNE</name>
<dbReference type="InterPro" id="IPR049625">
    <property type="entry name" value="Glyco_transf_61_cat"/>
</dbReference>
<sequence length="486" mass="57065">MFKVRSSHTVAICISFVICSLYIYNKLLNSLEEPIKSHTILLQRIIENQMTFQNRIDDLIDFCEDELMRIKQFEYNNFSYWTNYVINSTEETYFQWISGRDSIATIVVWRNQVNFTLRSDYYNYISNNCDILTNDIYGGTFGVDNYNLTCFTNEFSAFKNKKTLSNSVFKIGLPQNSVKYLRRVWNRSDNDFPLSYIHIAHNAFVNIDGDVWKDDYKILTQRCFQSGHNLRIPLLTYFFFARSYDRVFVLTQKSSDAYFHFTVENLPRLMPYYKWLLKKESIKILLAKPKYEKYFQEVVSALKIPKSRIIHDEYIKARILYYPAGGTCGRSPIYGTQLLANYFNNSNNQENKTRIIILMKRSSPTRQWLRHKYILQMVERIAKEHLLEVMEFSDNPAPSFTETVEYFSRAKLILGPHGAGLSNIIWASKDAIIIEGLCKITPQQSNLCYRNLAAVLGLRWYGISDGCLNLKEEVLEPIIRESLKFT</sequence>
<dbReference type="GO" id="GO:0035269">
    <property type="term" value="P:protein O-linked glycosylation via mannose"/>
    <property type="evidence" value="ECO:0007669"/>
    <property type="project" value="TreeGrafter"/>
</dbReference>
<dbReference type="Pfam" id="PF04577">
    <property type="entry name" value="Glyco_transf_61"/>
    <property type="match status" value="1"/>
</dbReference>
<evidence type="ECO:0000256" key="1">
    <source>
        <dbReference type="ARBA" id="ARBA00004167"/>
    </source>
</evidence>
<dbReference type="EMBL" id="CAJFCJ010000006">
    <property type="protein sequence ID" value="CAD5116064.1"/>
    <property type="molecule type" value="Genomic_DNA"/>
</dbReference>
<keyword evidence="7" id="KW-0325">Glycoprotein</keyword>
<organism evidence="10 11">
    <name type="scientific">Dimorphilus gyrociliatus</name>
    <dbReference type="NCBI Taxonomy" id="2664684"/>
    <lineage>
        <taxon>Eukaryota</taxon>
        <taxon>Metazoa</taxon>
        <taxon>Spiralia</taxon>
        <taxon>Lophotrochozoa</taxon>
        <taxon>Annelida</taxon>
        <taxon>Polychaeta</taxon>
        <taxon>Polychaeta incertae sedis</taxon>
        <taxon>Dinophilidae</taxon>
        <taxon>Dimorphilus</taxon>
    </lineage>
</organism>
<dbReference type="GO" id="GO:0097363">
    <property type="term" value="F:protein O-acetylglucosaminyltransferase activity"/>
    <property type="evidence" value="ECO:0007669"/>
    <property type="project" value="TreeGrafter"/>
</dbReference>
<evidence type="ECO:0000256" key="8">
    <source>
        <dbReference type="SAM" id="Phobius"/>
    </source>
</evidence>
<evidence type="ECO:0000259" key="9">
    <source>
        <dbReference type="Pfam" id="PF04577"/>
    </source>
</evidence>
<dbReference type="PANTHER" id="PTHR20961:SF38">
    <property type="entry name" value="PROTEIN O-LINKED-MANNOSE BETA-1,4-N-ACETYLGLUCOSAMINYLTRANSFERASE 2"/>
    <property type="match status" value="1"/>
</dbReference>
<evidence type="ECO:0000256" key="2">
    <source>
        <dbReference type="ARBA" id="ARBA00022676"/>
    </source>
</evidence>
<gene>
    <name evidence="10" type="ORF">DGYR_LOCUS4726</name>
</gene>
<dbReference type="GO" id="GO:0016020">
    <property type="term" value="C:membrane"/>
    <property type="evidence" value="ECO:0007669"/>
    <property type="project" value="UniProtKB-SubCell"/>
</dbReference>
<keyword evidence="11" id="KW-1185">Reference proteome</keyword>
<evidence type="ECO:0000256" key="5">
    <source>
        <dbReference type="ARBA" id="ARBA00022989"/>
    </source>
</evidence>
<keyword evidence="5 8" id="KW-1133">Transmembrane helix</keyword>
<reference evidence="10 11" key="1">
    <citation type="submission" date="2020-08" db="EMBL/GenBank/DDBJ databases">
        <authorList>
            <person name="Hejnol A."/>
        </authorList>
    </citation>
    <scope>NUCLEOTIDE SEQUENCE [LARGE SCALE GENOMIC DNA]</scope>
</reference>
<evidence type="ECO:0000256" key="3">
    <source>
        <dbReference type="ARBA" id="ARBA00022679"/>
    </source>
</evidence>
<dbReference type="PANTHER" id="PTHR20961">
    <property type="entry name" value="GLYCOSYLTRANSFERASE"/>
    <property type="match status" value="1"/>
</dbReference>
<evidence type="ECO:0000313" key="11">
    <source>
        <dbReference type="Proteomes" id="UP000549394"/>
    </source>
</evidence>
<keyword evidence="2" id="KW-0328">Glycosyltransferase</keyword>
<keyword evidence="4 8" id="KW-0812">Transmembrane</keyword>
<comment type="subcellular location">
    <subcellularLocation>
        <location evidence="1">Membrane</location>
        <topology evidence="1">Single-pass membrane protein</topology>
    </subcellularLocation>
</comment>
<accession>A0A7I8VNA8</accession>
<evidence type="ECO:0000256" key="4">
    <source>
        <dbReference type="ARBA" id="ARBA00022692"/>
    </source>
</evidence>
<dbReference type="Proteomes" id="UP000549394">
    <property type="component" value="Unassembled WGS sequence"/>
</dbReference>
<evidence type="ECO:0000313" key="10">
    <source>
        <dbReference type="EMBL" id="CAD5116064.1"/>
    </source>
</evidence>
<dbReference type="OrthoDB" id="2102136at2759"/>
<proteinExistence type="predicted"/>
<dbReference type="AlphaFoldDB" id="A0A7I8VNA8"/>
<keyword evidence="3" id="KW-0808">Transferase</keyword>
<protein>
    <recommendedName>
        <fullName evidence="9">Glycosyltransferase 61 catalytic domain-containing protein</fullName>
    </recommendedName>
</protein>
<dbReference type="GO" id="GO:0005783">
    <property type="term" value="C:endoplasmic reticulum"/>
    <property type="evidence" value="ECO:0007669"/>
    <property type="project" value="TreeGrafter"/>
</dbReference>
<evidence type="ECO:0000256" key="7">
    <source>
        <dbReference type="ARBA" id="ARBA00023180"/>
    </source>
</evidence>
<feature type="transmembrane region" description="Helical" evidence="8">
    <location>
        <begin position="7"/>
        <end position="24"/>
    </location>
</feature>
<feature type="domain" description="Glycosyltransferase 61 catalytic" evidence="9">
    <location>
        <begin position="258"/>
        <end position="434"/>
    </location>
</feature>
<dbReference type="InterPro" id="IPR007657">
    <property type="entry name" value="Glycosyltransferase_61"/>
</dbReference>
<evidence type="ECO:0000256" key="6">
    <source>
        <dbReference type="ARBA" id="ARBA00023136"/>
    </source>
</evidence>
<keyword evidence="6 8" id="KW-0472">Membrane</keyword>